<dbReference type="GO" id="GO:0006396">
    <property type="term" value="P:RNA processing"/>
    <property type="evidence" value="ECO:0007669"/>
    <property type="project" value="TreeGrafter"/>
</dbReference>
<dbReference type="Proteomes" id="UP000193642">
    <property type="component" value="Unassembled WGS sequence"/>
</dbReference>
<dbReference type="InterPro" id="IPR051114">
    <property type="entry name" value="Mito_RNA_Proc_CCM1"/>
</dbReference>
<evidence type="ECO:0008006" key="4">
    <source>
        <dbReference type="Google" id="ProtNLM"/>
    </source>
</evidence>
<dbReference type="STRING" id="329046.A0A1Y2CSC7"/>
<sequence length="1101" mass="120567">MLPLRTLLRLSTAGTRLVASSTARSVSRVPLTRMTVAGTCPIRFASAASSGSTGPTTPTTSNPLKSGATKTATPTSNAPKSSTGSTHAPPPPPPPTTNTFPSNESLVRRMRGLKATADDSPDALLRTLARDAAIAARVAADVARRIAGASENDGERDAITGLTSIADWLDTLKLRERATTAFDAIEKKDLKAYNNAINVNAIYADPDAALALIKTMIEQLSIQPNVDTFSHMILAYANTKNVAEAQKWFDVYRNSDEPTSDGPYNNLVTAYVNAGDLPGALNVLSVIMAEDNIPLTSSHFANFLDALNLNNHHSQVIDWYTRLSSDKAGQFPPVNDAILDIAFDSAVTLKLNPLIQQLYPTATSRAPTSLSLCTYGSSVLKSKTPNVAEALKVVKTLNENGNIADPLLPTFFIDVIKVPHHLKSEFPDADVFIQQTAVKRDCFERVVRFITRQGVINCGNDFAAALKWFKFCEEQGAAVGRSREALWESYLENGIQKPDGNGPKLSEKDFETLFNICDHSKRSWDILFEDLKSRKMAVTKGMSDAAIAGMRANDRKQALNEWIKLMRQKGIIRGSLVEGEQISWEVMQTLNTQIMDLCKKKRLDQALKIKDDVLASTTWFPSIQATHSLITTMMGANRIPEALEFSKIAMAAAENLNGSAERKYGIQDSLMTGYLLADDIPAALEQANQILSTFNRLPFNRNIGKLVSRSTFHHQSKLSDPSKAPLALVAETISRFLPHLDLYKSKAGTGESVRDLEAITWNDIVWILSRGGKLKDALEVYQAKRNLIRAPAHKALLSASCAMATDASQPLELLDDALEQYLEIGAGTFGFLDGSWFDPVVVMLVERFDNVEGAVGVWKEMQRAAGARMGGKAYRVLVPKALEKDALRESCVSMLVEMKKSNYLVDREWVDKVWGSEVGQATVLALKGNYAFLFSRIIADLGRKAEKSAAVTQEVKEEVVDSAIPQDLLEWALRTQLNNYREDKSLQDFVRLTRMLLKSYKAPSTTKLAKSMILNLSRQGAFEEALNLLASLSPPSAEATSENARSLECVSILVFNATKLGNDEIAAKGLAILKEDGFPDEEVTMVTDGVKQIKERLGAAQ</sequence>
<dbReference type="EMBL" id="MCGO01000008">
    <property type="protein sequence ID" value="ORY49912.1"/>
    <property type="molecule type" value="Genomic_DNA"/>
</dbReference>
<feature type="compositionally biased region" description="Polar residues" evidence="1">
    <location>
        <begin position="62"/>
        <end position="80"/>
    </location>
</feature>
<dbReference type="InterPro" id="IPR011990">
    <property type="entry name" value="TPR-like_helical_dom_sf"/>
</dbReference>
<gene>
    <name evidence="2" type="ORF">BCR33DRAFT_847168</name>
</gene>
<dbReference type="PANTHER" id="PTHR47934:SF6">
    <property type="entry name" value="MITOCHONDRIAL GROUP I INTRON SPLICING FACTOR CCM1-RELATED"/>
    <property type="match status" value="1"/>
</dbReference>
<keyword evidence="3" id="KW-1185">Reference proteome</keyword>
<reference evidence="2 3" key="1">
    <citation type="submission" date="2016-07" db="EMBL/GenBank/DDBJ databases">
        <title>Pervasive Adenine N6-methylation of Active Genes in Fungi.</title>
        <authorList>
            <consortium name="DOE Joint Genome Institute"/>
            <person name="Mondo S.J."/>
            <person name="Dannebaum R.O."/>
            <person name="Kuo R.C."/>
            <person name="Labutti K."/>
            <person name="Haridas S."/>
            <person name="Kuo A."/>
            <person name="Salamov A."/>
            <person name="Ahrendt S.R."/>
            <person name="Lipzen A."/>
            <person name="Sullivan W."/>
            <person name="Andreopoulos W.B."/>
            <person name="Clum A."/>
            <person name="Lindquist E."/>
            <person name="Daum C."/>
            <person name="Ramamoorthy G.K."/>
            <person name="Gryganskyi A."/>
            <person name="Culley D."/>
            <person name="Magnuson J.K."/>
            <person name="James T.Y."/>
            <person name="O'Malley M.A."/>
            <person name="Stajich J.E."/>
            <person name="Spatafora J.W."/>
            <person name="Visel A."/>
            <person name="Grigoriev I.V."/>
        </authorList>
    </citation>
    <scope>NUCLEOTIDE SEQUENCE [LARGE SCALE GENOMIC DNA]</scope>
    <source>
        <strain evidence="2 3">JEL800</strain>
    </source>
</reference>
<proteinExistence type="predicted"/>
<organism evidence="2 3">
    <name type="scientific">Rhizoclosmatium globosum</name>
    <dbReference type="NCBI Taxonomy" id="329046"/>
    <lineage>
        <taxon>Eukaryota</taxon>
        <taxon>Fungi</taxon>
        <taxon>Fungi incertae sedis</taxon>
        <taxon>Chytridiomycota</taxon>
        <taxon>Chytridiomycota incertae sedis</taxon>
        <taxon>Chytridiomycetes</taxon>
        <taxon>Chytridiales</taxon>
        <taxon>Chytriomycetaceae</taxon>
        <taxon>Rhizoclosmatium</taxon>
    </lineage>
</organism>
<protein>
    <recommendedName>
        <fullName evidence="4">Pentacotripeptide-repeat region of PRORP domain-containing protein</fullName>
    </recommendedName>
</protein>
<dbReference type="OrthoDB" id="2127059at2759"/>
<evidence type="ECO:0000256" key="1">
    <source>
        <dbReference type="SAM" id="MobiDB-lite"/>
    </source>
</evidence>
<comment type="caution">
    <text evidence="2">The sequence shown here is derived from an EMBL/GenBank/DDBJ whole genome shotgun (WGS) entry which is preliminary data.</text>
</comment>
<dbReference type="GO" id="GO:0007005">
    <property type="term" value="P:mitochondrion organization"/>
    <property type="evidence" value="ECO:0007669"/>
    <property type="project" value="TreeGrafter"/>
</dbReference>
<dbReference type="PANTHER" id="PTHR47934">
    <property type="entry name" value="PENTATRICOPEPTIDE REPEAT-CONTAINING PROTEIN PET309, MITOCHONDRIAL"/>
    <property type="match status" value="1"/>
</dbReference>
<feature type="compositionally biased region" description="Low complexity" evidence="1">
    <location>
        <begin position="45"/>
        <end position="61"/>
    </location>
</feature>
<feature type="region of interest" description="Disordered" evidence="1">
    <location>
        <begin position="45"/>
        <end position="103"/>
    </location>
</feature>
<evidence type="ECO:0000313" key="3">
    <source>
        <dbReference type="Proteomes" id="UP000193642"/>
    </source>
</evidence>
<dbReference type="AlphaFoldDB" id="A0A1Y2CSC7"/>
<accession>A0A1Y2CSC7</accession>
<name>A0A1Y2CSC7_9FUNG</name>
<dbReference type="Gene3D" id="1.25.40.10">
    <property type="entry name" value="Tetratricopeptide repeat domain"/>
    <property type="match status" value="1"/>
</dbReference>
<dbReference type="GO" id="GO:0005739">
    <property type="term" value="C:mitochondrion"/>
    <property type="evidence" value="ECO:0007669"/>
    <property type="project" value="TreeGrafter"/>
</dbReference>
<evidence type="ECO:0000313" key="2">
    <source>
        <dbReference type="EMBL" id="ORY49912.1"/>
    </source>
</evidence>
<dbReference type="GO" id="GO:0003729">
    <property type="term" value="F:mRNA binding"/>
    <property type="evidence" value="ECO:0007669"/>
    <property type="project" value="TreeGrafter"/>
</dbReference>